<accession>A0A6P5A3X8</accession>
<evidence type="ECO:0000313" key="5">
    <source>
        <dbReference type="RefSeq" id="XP_019644113.1"/>
    </source>
</evidence>
<dbReference type="KEGG" id="bbel:109485122"/>
<organism evidence="4 5">
    <name type="scientific">Branchiostoma belcheri</name>
    <name type="common">Amphioxus</name>
    <dbReference type="NCBI Taxonomy" id="7741"/>
    <lineage>
        <taxon>Eukaryota</taxon>
        <taxon>Metazoa</taxon>
        <taxon>Chordata</taxon>
        <taxon>Cephalochordata</taxon>
        <taxon>Leptocardii</taxon>
        <taxon>Amphioxiformes</taxon>
        <taxon>Branchiostomatidae</taxon>
        <taxon>Branchiostoma</taxon>
    </lineage>
</organism>
<gene>
    <name evidence="5" type="primary">LOC109485122</name>
</gene>
<dbReference type="PANTHER" id="PTHR24543:SF291">
    <property type="entry name" value="SMOKE ALARM, ISOFORM D"/>
    <property type="match status" value="1"/>
</dbReference>
<dbReference type="RefSeq" id="XP_019644113.1">
    <property type="nucleotide sequence ID" value="XM_019788554.1"/>
</dbReference>
<dbReference type="Proteomes" id="UP000515135">
    <property type="component" value="Unplaced"/>
</dbReference>
<dbReference type="CDD" id="cd00037">
    <property type="entry name" value="CLECT"/>
    <property type="match status" value="1"/>
</dbReference>
<keyword evidence="4" id="KW-1185">Reference proteome</keyword>
<proteinExistence type="inferred from homology"/>
<dbReference type="CDD" id="cd00057">
    <property type="entry name" value="FA58C"/>
    <property type="match status" value="3"/>
</dbReference>
<dbReference type="Gene3D" id="2.60.120.260">
    <property type="entry name" value="Galactose-binding domain-like"/>
    <property type="match status" value="4"/>
</dbReference>
<comment type="similarity">
    <text evidence="1">Belongs to the neurexin family.</text>
</comment>
<feature type="domain" description="F5/8 type C" evidence="3">
    <location>
        <begin position="301"/>
        <end position="450"/>
    </location>
</feature>
<evidence type="ECO:0000256" key="1">
    <source>
        <dbReference type="ARBA" id="ARBA00010241"/>
    </source>
</evidence>
<name>A0A6P5A3X8_BRABE</name>
<dbReference type="FunFam" id="2.60.120.260:FF:000002">
    <property type="entry name" value="Coagulation factor VIII"/>
    <property type="match status" value="1"/>
</dbReference>
<dbReference type="FunFam" id="2.60.120.260:FF:000016">
    <property type="entry name" value="Contactin-associated protein-like 4 isoform 1"/>
    <property type="match status" value="1"/>
</dbReference>
<dbReference type="InterPro" id="IPR000421">
    <property type="entry name" value="FA58C"/>
</dbReference>
<sequence length="529" mass="59458">MSNVDGVEVVTGEPDLPGCENPLNAFGMESGAIPDGSITASSFMTNGYEPYHGRLNGADGLGCWMSFHNPIREWLQIFPGNMDASTPVFNLLDNTVEARYLFAGNTDENTPVTNLLDNPIAARYVRFYPQSWRRHIVMRVEILGCNPVCQSKLGMESGAIPDDSITESELDSSASGWPQRGRLNHFGGWAHKYNGIGHWLQVDLGNMKHVTGTIIQGRHRNEHWVTSYKLRYSADEMIWKTYTGSDGSDEVFQGNTDMITPVTNLMDNPVDARYVRFYPQSWNDIQFAMRAEILDCNTNICQVPLGMESGAIPDGNITASSTKRNDYLPYYARLHGLFGYGCWVPRSNNIGQWLQVDLGEMKRVTGTVVQGQEWAYPQWVKSYKLHYSADGANWTTYIDSDGTEMVFTGNTDNTTPVTNLLDTPIDARYVRFYPQSWQGAISLRVEILGCCIDMCPIPGYVSFNRVCYKAFNEYKNYVWARQRCAEDGALLAMPRDSATSAFIYDFVDSKTSWIGLTDIETDGQTFNNI</sequence>
<feature type="domain" description="F5/8 type C" evidence="3">
    <location>
        <begin position="19"/>
        <end position="145"/>
    </location>
</feature>
<dbReference type="PROSITE" id="PS50022">
    <property type="entry name" value="FA58C_3"/>
    <property type="match status" value="3"/>
</dbReference>
<dbReference type="GeneID" id="109485122"/>
<dbReference type="SUPFAM" id="SSF56436">
    <property type="entry name" value="C-type lectin-like"/>
    <property type="match status" value="1"/>
</dbReference>
<dbReference type="InterPro" id="IPR016187">
    <property type="entry name" value="CTDL_fold"/>
</dbReference>
<dbReference type="AlphaFoldDB" id="A0A6P5A3X8"/>
<dbReference type="InterPro" id="IPR008979">
    <property type="entry name" value="Galactose-bd-like_sf"/>
</dbReference>
<dbReference type="PANTHER" id="PTHR24543">
    <property type="entry name" value="MULTICOPPER OXIDASE-RELATED"/>
    <property type="match status" value="1"/>
</dbReference>
<dbReference type="OrthoDB" id="10046852at2759"/>
<feature type="domain" description="F5/8 type C" evidence="3">
    <location>
        <begin position="149"/>
        <end position="296"/>
    </location>
</feature>
<evidence type="ECO:0000259" key="3">
    <source>
        <dbReference type="PROSITE" id="PS50022"/>
    </source>
</evidence>
<dbReference type="SUPFAM" id="SSF49785">
    <property type="entry name" value="Galactose-binding domain-like"/>
    <property type="match status" value="3"/>
</dbReference>
<evidence type="ECO:0000256" key="2">
    <source>
        <dbReference type="ARBA" id="ARBA00023157"/>
    </source>
</evidence>
<evidence type="ECO:0000313" key="4">
    <source>
        <dbReference type="Proteomes" id="UP000515135"/>
    </source>
</evidence>
<dbReference type="Gene3D" id="3.10.100.10">
    <property type="entry name" value="Mannose-Binding Protein A, subunit A"/>
    <property type="match status" value="1"/>
</dbReference>
<reference evidence="5" key="1">
    <citation type="submission" date="2025-08" db="UniProtKB">
        <authorList>
            <consortium name="RefSeq"/>
        </authorList>
    </citation>
    <scope>IDENTIFICATION</scope>
    <source>
        <tissue evidence="5">Gonad</tissue>
    </source>
</reference>
<dbReference type="Pfam" id="PF00754">
    <property type="entry name" value="F5_F8_type_C"/>
    <property type="match status" value="3"/>
</dbReference>
<dbReference type="PROSITE" id="PS01286">
    <property type="entry name" value="FA58C_2"/>
    <property type="match status" value="2"/>
</dbReference>
<dbReference type="SMART" id="SM00231">
    <property type="entry name" value="FA58C"/>
    <property type="match status" value="3"/>
</dbReference>
<keyword evidence="2" id="KW-1015">Disulfide bond</keyword>
<protein>
    <submittedName>
        <fullName evidence="5">Lactadherin-like</fullName>
    </submittedName>
</protein>
<dbReference type="InterPro" id="IPR016186">
    <property type="entry name" value="C-type_lectin-like/link_sf"/>
</dbReference>